<evidence type="ECO:0000313" key="2">
    <source>
        <dbReference type="Proteomes" id="UP001305174"/>
    </source>
</evidence>
<reference evidence="2" key="1">
    <citation type="submission" date="2024-05" db="EMBL/GenBank/DDBJ databases">
        <authorList>
            <person name="Tikunov A.Y."/>
            <person name="Morozova V.V."/>
            <person name="Kozlova Y.N."/>
            <person name="Tikunova N.V."/>
            <person name="Babkin I.V."/>
        </authorList>
    </citation>
    <scope>NUCLEOTIDE SEQUENCE [LARGE SCALE GENOMIC DNA]</scope>
</reference>
<sequence>MKQVEKTTAIGSAIKQLMASNKGKFFSVTFTKADNTERTLVGSVRKVPGHNGGNTIGHIEKYLTVVLAEKDEKGCEQFRNVNCETVKSISMGGKKISFS</sequence>
<evidence type="ECO:0000313" key="1">
    <source>
        <dbReference type="EMBL" id="WOZ57564.1"/>
    </source>
</evidence>
<dbReference type="Proteomes" id="UP001305174">
    <property type="component" value="Segment"/>
</dbReference>
<keyword evidence="2" id="KW-1185">Reference proteome</keyword>
<name>A0AAX4G6S0_9CAUD</name>
<protein>
    <submittedName>
        <fullName evidence="1">Uncharacterized protein</fullName>
    </submittedName>
</protein>
<organism evidence="1 2">
    <name type="scientific">Pseudomonas phage vB_PseuGesM_254</name>
    <dbReference type="NCBI Taxonomy" id="3092638"/>
    <lineage>
        <taxon>Viruses</taxon>
        <taxon>Duplodnaviria</taxon>
        <taxon>Heunggongvirae</taxon>
        <taxon>Uroviricota</taxon>
        <taxon>Caudoviricetes</taxon>
        <taxon>Vandenendeviridae</taxon>
        <taxon>Chemalvirus</taxon>
        <taxon>Chemalvirus PseuGes254</taxon>
    </lineage>
</organism>
<proteinExistence type="predicted"/>
<dbReference type="EMBL" id="OR575930">
    <property type="protein sequence ID" value="WOZ57564.1"/>
    <property type="molecule type" value="Genomic_DNA"/>
</dbReference>
<accession>A0AAX4G6S0</accession>